<organism evidence="1 2">
    <name type="scientific">Handroanthus impetiginosus</name>
    <dbReference type="NCBI Taxonomy" id="429701"/>
    <lineage>
        <taxon>Eukaryota</taxon>
        <taxon>Viridiplantae</taxon>
        <taxon>Streptophyta</taxon>
        <taxon>Embryophyta</taxon>
        <taxon>Tracheophyta</taxon>
        <taxon>Spermatophyta</taxon>
        <taxon>Magnoliopsida</taxon>
        <taxon>eudicotyledons</taxon>
        <taxon>Gunneridae</taxon>
        <taxon>Pentapetalae</taxon>
        <taxon>asterids</taxon>
        <taxon>lamiids</taxon>
        <taxon>Lamiales</taxon>
        <taxon>Bignoniaceae</taxon>
        <taxon>Crescentiina</taxon>
        <taxon>Tabebuia alliance</taxon>
        <taxon>Handroanthus</taxon>
    </lineage>
</organism>
<evidence type="ECO:0000313" key="2">
    <source>
        <dbReference type="Proteomes" id="UP000231279"/>
    </source>
</evidence>
<protein>
    <submittedName>
        <fullName evidence="1">Uncharacterized protein</fullName>
    </submittedName>
</protein>
<sequence length="109" mass="13108">MEWLMKKRKAFDQRGDMAIAAWAEQQQRELNIRARRLARSKIDPEEERKILVKEKKASEENFHNTLRRHTLVLRKRDLMRKKAEEEKKKIIGELLAAEGLELEKDEQKQ</sequence>
<proteinExistence type="predicted"/>
<accession>A0A2G9I537</accession>
<name>A0A2G9I537_9LAMI</name>
<gene>
    <name evidence="1" type="ORF">CDL12_02521</name>
</gene>
<dbReference type="AlphaFoldDB" id="A0A2G9I537"/>
<comment type="caution">
    <text evidence="1">The sequence shown here is derived from an EMBL/GenBank/DDBJ whole genome shotgun (WGS) entry which is preliminary data.</text>
</comment>
<dbReference type="EMBL" id="NKXS01000364">
    <property type="protein sequence ID" value="PIN24730.1"/>
    <property type="molecule type" value="Genomic_DNA"/>
</dbReference>
<reference evidence="2" key="1">
    <citation type="journal article" date="2018" name="Gigascience">
        <title>Genome assembly of the Pink Ipe (Handroanthus impetiginosus, Bignoniaceae), a highly valued, ecologically keystone Neotropical timber forest tree.</title>
        <authorList>
            <person name="Silva-Junior O.B."/>
            <person name="Grattapaglia D."/>
            <person name="Novaes E."/>
            <person name="Collevatti R.G."/>
        </authorList>
    </citation>
    <scope>NUCLEOTIDE SEQUENCE [LARGE SCALE GENOMIC DNA]</scope>
    <source>
        <strain evidence="2">cv. UFG-1</strain>
    </source>
</reference>
<dbReference type="STRING" id="429701.A0A2G9I537"/>
<dbReference type="OrthoDB" id="1726038at2759"/>
<dbReference type="Proteomes" id="UP000231279">
    <property type="component" value="Unassembled WGS sequence"/>
</dbReference>
<evidence type="ECO:0000313" key="1">
    <source>
        <dbReference type="EMBL" id="PIN24730.1"/>
    </source>
</evidence>
<keyword evidence="2" id="KW-1185">Reference proteome</keyword>